<organism evidence="2 3">
    <name type="scientific">Lichtheimia corymbifera JMRC:FSU:9682</name>
    <dbReference type="NCBI Taxonomy" id="1263082"/>
    <lineage>
        <taxon>Eukaryota</taxon>
        <taxon>Fungi</taxon>
        <taxon>Fungi incertae sedis</taxon>
        <taxon>Mucoromycota</taxon>
        <taxon>Mucoromycotina</taxon>
        <taxon>Mucoromycetes</taxon>
        <taxon>Mucorales</taxon>
        <taxon>Lichtheimiaceae</taxon>
        <taxon>Lichtheimia</taxon>
    </lineage>
</organism>
<dbReference type="Proteomes" id="UP000027586">
    <property type="component" value="Unassembled WGS sequence"/>
</dbReference>
<evidence type="ECO:0000313" key="3">
    <source>
        <dbReference type="Proteomes" id="UP000027586"/>
    </source>
</evidence>
<feature type="region of interest" description="Disordered" evidence="1">
    <location>
        <begin position="1"/>
        <end position="26"/>
    </location>
</feature>
<gene>
    <name evidence="2" type="ORF">LCOR_09391.1</name>
</gene>
<evidence type="ECO:0000313" key="2">
    <source>
        <dbReference type="EMBL" id="CDH58532.1"/>
    </source>
</evidence>
<reference evidence="2" key="1">
    <citation type="submission" date="2013-08" db="EMBL/GenBank/DDBJ databases">
        <title>Gene expansion shapes genome architecture in the human pathogen Lichtheimia corymbifera: an evolutionary genomics analysis in the ancient terrestrial Mucorales (Mucoromycotina).</title>
        <authorList>
            <person name="Schwartze V.U."/>
            <person name="Winter S."/>
            <person name="Shelest E."/>
            <person name="Marcet-Houben M."/>
            <person name="Horn F."/>
            <person name="Wehner S."/>
            <person name="Hoffmann K."/>
            <person name="Riege K."/>
            <person name="Sammeth M."/>
            <person name="Nowrousian M."/>
            <person name="Valiante V."/>
            <person name="Linde J."/>
            <person name="Jacobsen I.D."/>
            <person name="Marz M."/>
            <person name="Brakhage A.A."/>
            <person name="Gabaldon T."/>
            <person name="Bocker S."/>
            <person name="Voigt K."/>
        </authorList>
    </citation>
    <scope>NUCLEOTIDE SEQUENCE [LARGE SCALE GENOMIC DNA]</scope>
    <source>
        <strain evidence="2">FSU 9682</strain>
    </source>
</reference>
<keyword evidence="3" id="KW-1185">Reference proteome</keyword>
<proteinExistence type="predicted"/>
<name>A0A068S9N8_9FUNG</name>
<evidence type="ECO:0000256" key="1">
    <source>
        <dbReference type="SAM" id="MobiDB-lite"/>
    </source>
</evidence>
<dbReference type="EMBL" id="CBTN010000057">
    <property type="protein sequence ID" value="CDH58532.1"/>
    <property type="molecule type" value="Genomic_DNA"/>
</dbReference>
<sequence length="92" mass="9743">MATPNLCHHGTWPVPSSHPGNAQPLPVHTRATPTLCAHAPVCPALQMVYLLPVSPKQLSYDLLLAGISAPSYRGGDDVANLHVGHPCEYTSP</sequence>
<accession>A0A068S9N8</accession>
<protein>
    <submittedName>
        <fullName evidence="2">Uncharacterized protein</fullName>
    </submittedName>
</protein>
<comment type="caution">
    <text evidence="2">The sequence shown here is derived from an EMBL/GenBank/DDBJ whole genome shotgun (WGS) entry which is preliminary data.</text>
</comment>
<dbReference type="VEuPathDB" id="FungiDB:LCOR_09391.1"/>
<dbReference type="AlphaFoldDB" id="A0A068S9N8"/>